<evidence type="ECO:0000256" key="1">
    <source>
        <dbReference type="SAM" id="MobiDB-lite"/>
    </source>
</evidence>
<dbReference type="Proteomes" id="UP000636505">
    <property type="component" value="Unassembled WGS sequence"/>
</dbReference>
<feature type="transmembrane region" description="Helical" evidence="2">
    <location>
        <begin position="444"/>
        <end position="465"/>
    </location>
</feature>
<protein>
    <submittedName>
        <fullName evidence="3">Mechanosensitive ion channel</fullName>
    </submittedName>
</protein>
<feature type="transmembrane region" description="Helical" evidence="2">
    <location>
        <begin position="313"/>
        <end position="333"/>
    </location>
</feature>
<feature type="compositionally biased region" description="Low complexity" evidence="1">
    <location>
        <begin position="364"/>
        <end position="379"/>
    </location>
</feature>
<reference evidence="3" key="1">
    <citation type="submission" date="2020-10" db="EMBL/GenBank/DDBJ databases">
        <authorList>
            <person name="Castelo-Branco R."/>
            <person name="Eusebio N."/>
            <person name="Adriana R."/>
            <person name="Vieira A."/>
            <person name="Brugerolle De Fraissinette N."/>
            <person name="Rezende De Castro R."/>
            <person name="Schneider M.P."/>
            <person name="Vasconcelos V."/>
            <person name="Leao P.N."/>
        </authorList>
    </citation>
    <scope>NUCLEOTIDE SEQUENCE</scope>
    <source>
        <strain evidence="3">LEGE 07310</strain>
    </source>
</reference>
<keyword evidence="2" id="KW-0472">Membrane</keyword>
<feature type="transmembrane region" description="Helical" evidence="2">
    <location>
        <begin position="270"/>
        <end position="293"/>
    </location>
</feature>
<keyword evidence="4" id="KW-1185">Reference proteome</keyword>
<evidence type="ECO:0000313" key="4">
    <source>
        <dbReference type="Proteomes" id="UP000636505"/>
    </source>
</evidence>
<feature type="transmembrane region" description="Helical" evidence="2">
    <location>
        <begin position="122"/>
        <end position="147"/>
    </location>
</feature>
<organism evidence="3 4">
    <name type="scientific">Vasconcelosia minhoensis LEGE 07310</name>
    <dbReference type="NCBI Taxonomy" id="915328"/>
    <lineage>
        <taxon>Bacteria</taxon>
        <taxon>Bacillati</taxon>
        <taxon>Cyanobacteriota</taxon>
        <taxon>Cyanophyceae</taxon>
        <taxon>Nodosilineales</taxon>
        <taxon>Cymatolegaceae</taxon>
        <taxon>Vasconcelosia</taxon>
        <taxon>Vasconcelosia minhoensis</taxon>
    </lineage>
</organism>
<feature type="transmembrane region" description="Helical" evidence="2">
    <location>
        <begin position="411"/>
        <end position="432"/>
    </location>
</feature>
<feature type="compositionally biased region" description="Polar residues" evidence="1">
    <location>
        <begin position="391"/>
        <end position="407"/>
    </location>
</feature>
<dbReference type="RefSeq" id="WP_193908809.1">
    <property type="nucleotide sequence ID" value="NZ_JADEXG010000038.1"/>
</dbReference>
<feature type="transmembrane region" description="Helical" evidence="2">
    <location>
        <begin position="77"/>
        <end position="102"/>
    </location>
</feature>
<feature type="transmembrane region" description="Helical" evidence="2">
    <location>
        <begin position="184"/>
        <end position="207"/>
    </location>
</feature>
<accession>A0A8J7A7X0</accession>
<dbReference type="EMBL" id="JADEXG010000038">
    <property type="protein sequence ID" value="MBE9078692.1"/>
    <property type="molecule type" value="Genomic_DNA"/>
</dbReference>
<proteinExistence type="predicted"/>
<sequence>MLAQTDSTRIGPIDQFASNFFGQIGEILPNLLWGIVLLVIGIVIAYIAALVVKNVLKRTQLDDRLAAWVTGRSPEEVPAASWFSSIVFWLIVLLAIVAFLDALELRVVSESLNGLLATVFEYIPNIVGAALLLALAWAIATVVKLAVTRGLARFNLDDRLAEQTGTDAQGQPPVQVHETLGNALYWFIFLLFLPLVLSALELPGLLAPIESLIDQFLDAIPQILTAAIVLLIGWLVAKIVRGIVTNLLASAGVDRLGTQMGLTRTGTGEGVSLSSLAGTIVYVLILIPVAIAALNELDIRAISDPAVEMLDRILVFIPLLITAGVVLVVFYFIGRFIADLVTSLLQSAGFDRVFDILGLPELSSPSRSTPPTGTPTTLGSPPPPPSGFEGQPSTVIQPPEPTATSKSPSEVVGLVVLVGIVLFGAVTATEILQLEGLRTIVEAILSISAQVIVGVVIFAIGLYAANLVYRLISSSGTGSSNTLAQAARIAIIAFVGAMALQQMGVATSIVNLAFGLLLGAVAVAIAISFGLGGREVANNQLKEWVNHLKR</sequence>
<dbReference type="GO" id="GO:0008381">
    <property type="term" value="F:mechanosensitive monoatomic ion channel activity"/>
    <property type="evidence" value="ECO:0007669"/>
    <property type="project" value="InterPro"/>
</dbReference>
<keyword evidence="2" id="KW-0812">Transmembrane</keyword>
<evidence type="ECO:0000313" key="3">
    <source>
        <dbReference type="EMBL" id="MBE9078692.1"/>
    </source>
</evidence>
<dbReference type="InterPro" id="IPR008910">
    <property type="entry name" value="MSC_TM_helix"/>
</dbReference>
<feature type="transmembrane region" description="Helical" evidence="2">
    <location>
        <begin position="219"/>
        <end position="237"/>
    </location>
</feature>
<dbReference type="PANTHER" id="PTHR30221:SF1">
    <property type="entry name" value="SMALL-CONDUCTANCE MECHANOSENSITIVE CHANNEL"/>
    <property type="match status" value="1"/>
</dbReference>
<evidence type="ECO:0000256" key="2">
    <source>
        <dbReference type="SAM" id="Phobius"/>
    </source>
</evidence>
<dbReference type="Gene3D" id="1.10.287.1260">
    <property type="match status" value="1"/>
</dbReference>
<comment type="caution">
    <text evidence="3">The sequence shown here is derived from an EMBL/GenBank/DDBJ whole genome shotgun (WGS) entry which is preliminary data.</text>
</comment>
<dbReference type="Pfam" id="PF05552">
    <property type="entry name" value="MS_channel_1st_1"/>
    <property type="match status" value="4"/>
</dbReference>
<dbReference type="InterPro" id="IPR045275">
    <property type="entry name" value="MscS_archaea/bacteria_type"/>
</dbReference>
<feature type="transmembrane region" description="Helical" evidence="2">
    <location>
        <begin position="509"/>
        <end position="532"/>
    </location>
</feature>
<name>A0A8J7A7X0_9CYAN</name>
<dbReference type="PANTHER" id="PTHR30221">
    <property type="entry name" value="SMALL-CONDUCTANCE MECHANOSENSITIVE CHANNEL"/>
    <property type="match status" value="1"/>
</dbReference>
<dbReference type="AlphaFoldDB" id="A0A8J7A7X0"/>
<gene>
    <name evidence="3" type="ORF">IQ241_15550</name>
</gene>
<feature type="region of interest" description="Disordered" evidence="1">
    <location>
        <begin position="364"/>
        <end position="407"/>
    </location>
</feature>
<keyword evidence="2" id="KW-1133">Transmembrane helix</keyword>
<dbReference type="NCBIfam" id="NF033912">
    <property type="entry name" value="msc"/>
    <property type="match status" value="1"/>
</dbReference>
<feature type="transmembrane region" description="Helical" evidence="2">
    <location>
        <begin position="31"/>
        <end position="56"/>
    </location>
</feature>
<feature type="transmembrane region" description="Helical" evidence="2">
    <location>
        <begin position="486"/>
        <end position="503"/>
    </location>
</feature>